<reference evidence="6" key="1">
    <citation type="submission" date="2020-09" db="EMBL/GenBank/DDBJ databases">
        <title>Brevundimonas sp. LVF2 isolated from a puddle in Goettingen, Germany.</title>
        <authorList>
            <person name="Friedrich I."/>
            <person name="Klassen A."/>
            <person name="Hannes N."/>
            <person name="Schneider D."/>
            <person name="Hertel R."/>
            <person name="Daniel R."/>
        </authorList>
    </citation>
    <scope>NUCLEOTIDE SEQUENCE</scope>
    <source>
        <strain evidence="6">LVF2</strain>
    </source>
</reference>
<dbReference type="SUPFAM" id="SSF103088">
    <property type="entry name" value="OmpA-like"/>
    <property type="match status" value="1"/>
</dbReference>
<name>A0A975GVM5_9CAUL</name>
<comment type="subcellular location">
    <subcellularLocation>
        <location evidence="1">Cell outer membrane</location>
    </subcellularLocation>
</comment>
<protein>
    <submittedName>
        <fullName evidence="6">OmpA family protein</fullName>
    </submittedName>
</protein>
<dbReference type="InterPro" id="IPR050330">
    <property type="entry name" value="Bact_OuterMem_StrucFunc"/>
</dbReference>
<keyword evidence="2 4" id="KW-0472">Membrane</keyword>
<dbReference type="RefSeq" id="WP_207869556.1">
    <property type="nucleotide sequence ID" value="NZ_CP062222.1"/>
</dbReference>
<keyword evidence="3" id="KW-0998">Cell outer membrane</keyword>
<dbReference type="KEGG" id="bgoe:IFJ75_16520"/>
<dbReference type="Pfam" id="PF00691">
    <property type="entry name" value="OmpA"/>
    <property type="match status" value="1"/>
</dbReference>
<feature type="domain" description="OmpA-like" evidence="5">
    <location>
        <begin position="36"/>
        <end position="151"/>
    </location>
</feature>
<evidence type="ECO:0000256" key="2">
    <source>
        <dbReference type="ARBA" id="ARBA00023136"/>
    </source>
</evidence>
<evidence type="ECO:0000256" key="1">
    <source>
        <dbReference type="ARBA" id="ARBA00004442"/>
    </source>
</evidence>
<dbReference type="InterPro" id="IPR036737">
    <property type="entry name" value="OmpA-like_sf"/>
</dbReference>
<dbReference type="Proteomes" id="UP000663918">
    <property type="component" value="Chromosome"/>
</dbReference>
<dbReference type="InterPro" id="IPR006665">
    <property type="entry name" value="OmpA-like"/>
</dbReference>
<dbReference type="EMBL" id="CP062222">
    <property type="protein sequence ID" value="QTC90818.1"/>
    <property type="molecule type" value="Genomic_DNA"/>
</dbReference>
<accession>A0A975GVM5</accession>
<dbReference type="PROSITE" id="PS51123">
    <property type="entry name" value="OMPA_2"/>
    <property type="match status" value="1"/>
</dbReference>
<evidence type="ECO:0000256" key="4">
    <source>
        <dbReference type="PROSITE-ProRule" id="PRU00473"/>
    </source>
</evidence>
<proteinExistence type="predicted"/>
<dbReference type="PANTHER" id="PTHR30329">
    <property type="entry name" value="STATOR ELEMENT OF FLAGELLAR MOTOR COMPLEX"/>
    <property type="match status" value="1"/>
</dbReference>
<dbReference type="InterPro" id="IPR006664">
    <property type="entry name" value="OMP_bac"/>
</dbReference>
<evidence type="ECO:0000256" key="3">
    <source>
        <dbReference type="ARBA" id="ARBA00023237"/>
    </source>
</evidence>
<evidence type="ECO:0000259" key="5">
    <source>
        <dbReference type="PROSITE" id="PS51123"/>
    </source>
</evidence>
<evidence type="ECO:0000313" key="7">
    <source>
        <dbReference type="Proteomes" id="UP000663918"/>
    </source>
</evidence>
<dbReference type="PRINTS" id="PR01021">
    <property type="entry name" value="OMPADOMAIN"/>
</dbReference>
<gene>
    <name evidence="6" type="ORF">IFJ75_16520</name>
</gene>
<dbReference type="GO" id="GO:0009279">
    <property type="term" value="C:cell outer membrane"/>
    <property type="evidence" value="ECO:0007669"/>
    <property type="project" value="UniProtKB-SubCell"/>
</dbReference>
<organism evidence="6 7">
    <name type="scientific">Brevundimonas goettingensis</name>
    <dbReference type="NCBI Taxonomy" id="2774190"/>
    <lineage>
        <taxon>Bacteria</taxon>
        <taxon>Pseudomonadati</taxon>
        <taxon>Pseudomonadota</taxon>
        <taxon>Alphaproteobacteria</taxon>
        <taxon>Caulobacterales</taxon>
        <taxon>Caulobacteraceae</taxon>
        <taxon>Brevundimonas</taxon>
    </lineage>
</organism>
<dbReference type="AlphaFoldDB" id="A0A975GVM5"/>
<evidence type="ECO:0000313" key="6">
    <source>
        <dbReference type="EMBL" id="QTC90818.1"/>
    </source>
</evidence>
<dbReference type="PROSITE" id="PS51257">
    <property type="entry name" value="PROKAR_LIPOPROTEIN"/>
    <property type="match status" value="1"/>
</dbReference>
<dbReference type="Gene3D" id="3.30.1330.60">
    <property type="entry name" value="OmpA-like domain"/>
    <property type="match status" value="1"/>
</dbReference>
<dbReference type="PANTHER" id="PTHR30329:SF21">
    <property type="entry name" value="LIPOPROTEIN YIAD-RELATED"/>
    <property type="match status" value="1"/>
</dbReference>
<sequence>MGKGGILVAAVACAGLLAGCETTRNMFTDRSQIVETPSACAAKRFEIYFADGEARLTEPARQAIGLTATQLQGCRINSVKVLGLADARGGAQANQSLSERRATAVAEALAAAGWPSPAFEVGAAGDDGAVNAQGVREPLRRRTEVLVDAAPN</sequence>
<keyword evidence="7" id="KW-1185">Reference proteome</keyword>